<keyword evidence="3" id="KW-1185">Reference proteome</keyword>
<reference evidence="2 3" key="1">
    <citation type="submission" date="2016-10" db="EMBL/GenBank/DDBJ databases">
        <authorList>
            <person name="de Groot N.N."/>
        </authorList>
    </citation>
    <scope>NUCLEOTIDE SEQUENCE [LARGE SCALE GENOMIC DNA]</scope>
    <source>
        <strain evidence="2 3">DSM 26915</strain>
    </source>
</reference>
<protein>
    <submittedName>
        <fullName evidence="2">Uncharacterized protein</fullName>
    </submittedName>
</protein>
<sequence>MKRGRVCRTCLRIRLFVMMAFPLIALIYFQPEGAQKLAALLPDAGTIAFAMMVFGSFSFVVKYAAYKYETGRSEKRQ</sequence>
<dbReference type="AlphaFoldDB" id="A0A1H5S0V1"/>
<keyword evidence="1" id="KW-0472">Membrane</keyword>
<gene>
    <name evidence="2" type="ORF">SAMN04488045_0055</name>
</gene>
<organism evidence="2 3">
    <name type="scientific">Thalassococcus halodurans</name>
    <dbReference type="NCBI Taxonomy" id="373675"/>
    <lineage>
        <taxon>Bacteria</taxon>
        <taxon>Pseudomonadati</taxon>
        <taxon>Pseudomonadota</taxon>
        <taxon>Alphaproteobacteria</taxon>
        <taxon>Rhodobacterales</taxon>
        <taxon>Roseobacteraceae</taxon>
        <taxon>Thalassococcus</taxon>
    </lineage>
</organism>
<feature type="transmembrane region" description="Helical" evidence="1">
    <location>
        <begin position="44"/>
        <end position="66"/>
    </location>
</feature>
<keyword evidence="1" id="KW-0812">Transmembrane</keyword>
<evidence type="ECO:0000313" key="3">
    <source>
        <dbReference type="Proteomes" id="UP000236752"/>
    </source>
</evidence>
<name>A0A1H5S0V1_9RHOB</name>
<dbReference type="EMBL" id="FNUZ01000001">
    <property type="protein sequence ID" value="SEF43994.1"/>
    <property type="molecule type" value="Genomic_DNA"/>
</dbReference>
<evidence type="ECO:0000256" key="1">
    <source>
        <dbReference type="SAM" id="Phobius"/>
    </source>
</evidence>
<dbReference type="OrthoDB" id="7875861at2"/>
<accession>A0A1H5S0V1</accession>
<keyword evidence="1" id="KW-1133">Transmembrane helix</keyword>
<proteinExistence type="predicted"/>
<feature type="transmembrane region" description="Helical" evidence="1">
    <location>
        <begin position="12"/>
        <end position="29"/>
    </location>
</feature>
<dbReference type="RefSeq" id="WP_103908482.1">
    <property type="nucleotide sequence ID" value="NZ_FNUZ01000001.1"/>
</dbReference>
<dbReference type="Proteomes" id="UP000236752">
    <property type="component" value="Unassembled WGS sequence"/>
</dbReference>
<evidence type="ECO:0000313" key="2">
    <source>
        <dbReference type="EMBL" id="SEF43994.1"/>
    </source>
</evidence>